<evidence type="ECO:0000256" key="2">
    <source>
        <dbReference type="ARBA" id="ARBA00023315"/>
    </source>
</evidence>
<name>A0ABZ3EWB0_9FIRM</name>
<keyword evidence="2" id="KW-0012">Acyltransferase</keyword>
<dbReference type="InterPro" id="IPR016181">
    <property type="entry name" value="Acyl_CoA_acyltransferase"/>
</dbReference>
<dbReference type="EMBL" id="CP146256">
    <property type="protein sequence ID" value="XAH73830.1"/>
    <property type="molecule type" value="Genomic_DNA"/>
</dbReference>
<dbReference type="InterPro" id="IPR000182">
    <property type="entry name" value="GNAT_dom"/>
</dbReference>
<evidence type="ECO:0000256" key="1">
    <source>
        <dbReference type="ARBA" id="ARBA00022679"/>
    </source>
</evidence>
<protein>
    <submittedName>
        <fullName evidence="4">GNAT family N-acetyltransferase</fullName>
    </submittedName>
</protein>
<dbReference type="PROSITE" id="PS51186">
    <property type="entry name" value="GNAT"/>
    <property type="match status" value="1"/>
</dbReference>
<sequence>MKANYPYRIDEANGIVYAWFTRMEYRGGAVASDLEPKLILFEDKYYDIYQKVGNDTFADLLHKLHSNIRQFFPLDEVQKRETYLWFENDELIGSIRIYHNKEENCYEVERVMVASQFQSKGYGKKLLSFVVAKLQQTHRTPIILTVAACNDKAVKMYKKFGFVPVSEEMDEWEIEASEKPAIC</sequence>
<reference evidence="4 5" key="1">
    <citation type="submission" date="2024-02" db="EMBL/GenBank/DDBJ databases">
        <title>Bacterial strain from lacustrine sediment.</title>
        <authorList>
            <person name="Petit C."/>
            <person name="Fadhlaoui K."/>
        </authorList>
    </citation>
    <scope>NUCLEOTIDE SEQUENCE [LARGE SCALE GENOMIC DNA]</scope>
    <source>
        <strain evidence="4 5">IPX-CK</strain>
    </source>
</reference>
<proteinExistence type="predicted"/>
<evidence type="ECO:0000313" key="5">
    <source>
        <dbReference type="Proteomes" id="UP001451571"/>
    </source>
</evidence>
<feature type="domain" description="N-acetyltransferase" evidence="3">
    <location>
        <begin position="36"/>
        <end position="183"/>
    </location>
</feature>
<evidence type="ECO:0000313" key="4">
    <source>
        <dbReference type="EMBL" id="XAH73830.1"/>
    </source>
</evidence>
<dbReference type="Proteomes" id="UP001451571">
    <property type="component" value="Chromosome"/>
</dbReference>
<dbReference type="PANTHER" id="PTHR43420">
    <property type="entry name" value="ACETYLTRANSFERASE"/>
    <property type="match status" value="1"/>
</dbReference>
<keyword evidence="1" id="KW-0808">Transferase</keyword>
<dbReference type="InterPro" id="IPR050680">
    <property type="entry name" value="YpeA/RimI_acetyltransf"/>
</dbReference>
<keyword evidence="5" id="KW-1185">Reference proteome</keyword>
<dbReference type="Pfam" id="PF00583">
    <property type="entry name" value="Acetyltransf_1"/>
    <property type="match status" value="1"/>
</dbReference>
<accession>A0ABZ3EWB0</accession>
<dbReference type="Gene3D" id="3.40.630.30">
    <property type="match status" value="1"/>
</dbReference>
<dbReference type="SUPFAM" id="SSF55729">
    <property type="entry name" value="Acyl-CoA N-acyltransferases (Nat)"/>
    <property type="match status" value="1"/>
</dbReference>
<evidence type="ECO:0000259" key="3">
    <source>
        <dbReference type="PROSITE" id="PS51186"/>
    </source>
</evidence>
<organism evidence="4 5">
    <name type="scientific">Kineothrix sedimenti</name>
    <dbReference type="NCBI Taxonomy" id="3123317"/>
    <lineage>
        <taxon>Bacteria</taxon>
        <taxon>Bacillati</taxon>
        <taxon>Bacillota</taxon>
        <taxon>Clostridia</taxon>
        <taxon>Lachnospirales</taxon>
        <taxon>Lachnospiraceae</taxon>
        <taxon>Kineothrix</taxon>
    </lineage>
</organism>
<dbReference type="RefSeq" id="WP_342757431.1">
    <property type="nucleotide sequence ID" value="NZ_CP146256.1"/>
</dbReference>
<gene>
    <name evidence="4" type="ORF">V6984_20365</name>
</gene>
<dbReference type="CDD" id="cd04301">
    <property type="entry name" value="NAT_SF"/>
    <property type="match status" value="1"/>
</dbReference>